<dbReference type="EMBL" id="KZ613968">
    <property type="protein sequence ID" value="PMD30210.1"/>
    <property type="molecule type" value="Genomic_DNA"/>
</dbReference>
<keyword evidence="2" id="KW-1185">Reference proteome</keyword>
<evidence type="ECO:0000313" key="1">
    <source>
        <dbReference type="EMBL" id="PMD30210.1"/>
    </source>
</evidence>
<accession>A0A2J6QVC3</accession>
<dbReference type="AlphaFoldDB" id="A0A2J6QVC3"/>
<name>A0A2J6QVC3_HYAVF</name>
<protein>
    <submittedName>
        <fullName evidence="1">Uncharacterized protein</fullName>
    </submittedName>
</protein>
<proteinExistence type="predicted"/>
<sequence>MATNLNNPFGPGRYWLSEWEPATSAYASTCSAIWDSSYLHFIQTEIVDGHLTWTPGPSTEGCFYEMNDPSTCKTRNYMVYPPHWEGFSYTPTTPCCGTCALTAGDVRVYHWPQATTTLSVSELVDSNGFTFTFPSVYVAFQNIYASDLC</sequence>
<organism evidence="1 2">
    <name type="scientific">Hyaloscypha variabilis (strain UAMH 11265 / GT02V1 / F)</name>
    <name type="common">Meliniomyces variabilis</name>
    <dbReference type="NCBI Taxonomy" id="1149755"/>
    <lineage>
        <taxon>Eukaryota</taxon>
        <taxon>Fungi</taxon>
        <taxon>Dikarya</taxon>
        <taxon>Ascomycota</taxon>
        <taxon>Pezizomycotina</taxon>
        <taxon>Leotiomycetes</taxon>
        <taxon>Helotiales</taxon>
        <taxon>Hyaloscyphaceae</taxon>
        <taxon>Hyaloscypha</taxon>
        <taxon>Hyaloscypha variabilis</taxon>
    </lineage>
</organism>
<reference evidence="1 2" key="1">
    <citation type="submission" date="2016-04" db="EMBL/GenBank/DDBJ databases">
        <title>A degradative enzymes factory behind the ericoid mycorrhizal symbiosis.</title>
        <authorList>
            <consortium name="DOE Joint Genome Institute"/>
            <person name="Martino E."/>
            <person name="Morin E."/>
            <person name="Grelet G."/>
            <person name="Kuo A."/>
            <person name="Kohler A."/>
            <person name="Daghino S."/>
            <person name="Barry K."/>
            <person name="Choi C."/>
            <person name="Cichocki N."/>
            <person name="Clum A."/>
            <person name="Copeland A."/>
            <person name="Hainaut M."/>
            <person name="Haridas S."/>
            <person name="Labutti K."/>
            <person name="Lindquist E."/>
            <person name="Lipzen A."/>
            <person name="Khouja H.-R."/>
            <person name="Murat C."/>
            <person name="Ohm R."/>
            <person name="Olson A."/>
            <person name="Spatafora J."/>
            <person name="Veneault-Fourrey C."/>
            <person name="Henrissat B."/>
            <person name="Grigoriev I."/>
            <person name="Martin F."/>
            <person name="Perotto S."/>
        </authorList>
    </citation>
    <scope>NUCLEOTIDE SEQUENCE [LARGE SCALE GENOMIC DNA]</scope>
    <source>
        <strain evidence="1 2">F</strain>
    </source>
</reference>
<dbReference type="OrthoDB" id="3565281at2759"/>
<evidence type="ECO:0000313" key="2">
    <source>
        <dbReference type="Proteomes" id="UP000235786"/>
    </source>
</evidence>
<dbReference type="Proteomes" id="UP000235786">
    <property type="component" value="Unassembled WGS sequence"/>
</dbReference>
<gene>
    <name evidence="1" type="ORF">L207DRAFT_592668</name>
</gene>